<accession>A0ABS1E2F9</accession>
<keyword evidence="2" id="KW-1185">Reference proteome</keyword>
<evidence type="ECO:0000313" key="2">
    <source>
        <dbReference type="Proteomes" id="UP001041814"/>
    </source>
</evidence>
<comment type="caution">
    <text evidence="1">The sequence shown here is derived from an EMBL/GenBank/DDBJ whole genome shotgun (WGS) entry which is preliminary data.</text>
</comment>
<organism evidence="1 2">
    <name type="scientific">Rubrivivax gelatinosus</name>
    <name type="common">Rhodocyclus gelatinosus</name>
    <name type="synonym">Rhodopseudomonas gelatinosa</name>
    <dbReference type="NCBI Taxonomy" id="28068"/>
    <lineage>
        <taxon>Bacteria</taxon>
        <taxon>Pseudomonadati</taxon>
        <taxon>Pseudomonadota</taxon>
        <taxon>Betaproteobacteria</taxon>
        <taxon>Burkholderiales</taxon>
        <taxon>Sphaerotilaceae</taxon>
        <taxon>Rubrivivax</taxon>
    </lineage>
</organism>
<proteinExistence type="predicted"/>
<gene>
    <name evidence="1" type="ORF">CKO43_22845</name>
</gene>
<protein>
    <recommendedName>
        <fullName evidence="3">NAD(P)-binding domain-containing protein</fullName>
    </recommendedName>
</protein>
<dbReference type="SUPFAM" id="SSF51735">
    <property type="entry name" value="NAD(P)-binding Rossmann-fold domains"/>
    <property type="match status" value="1"/>
</dbReference>
<name>A0ABS1E2F9_RUBGE</name>
<dbReference type="Gene3D" id="3.40.50.720">
    <property type="entry name" value="NAD(P)-binding Rossmann-like Domain"/>
    <property type="match status" value="1"/>
</dbReference>
<reference evidence="1" key="2">
    <citation type="journal article" date="2020" name="Microorganisms">
        <title>Osmotic Adaptation and Compatible Solute Biosynthesis of Phototrophic Bacteria as Revealed from Genome Analyses.</title>
        <authorList>
            <person name="Imhoff J.F."/>
            <person name="Rahn T."/>
            <person name="Kunzel S."/>
            <person name="Keller A."/>
            <person name="Neulinger S.C."/>
        </authorList>
    </citation>
    <scope>NUCLEOTIDE SEQUENCE</scope>
    <source>
        <strain evidence="1">IM 151</strain>
    </source>
</reference>
<dbReference type="InterPro" id="IPR036291">
    <property type="entry name" value="NAD(P)-bd_dom_sf"/>
</dbReference>
<dbReference type="EMBL" id="NRRU01000135">
    <property type="protein sequence ID" value="MBK1715591.1"/>
    <property type="molecule type" value="Genomic_DNA"/>
</dbReference>
<dbReference type="RefSeq" id="WP_200232082.1">
    <property type="nucleotide sequence ID" value="NZ_NRRT01000108.1"/>
</dbReference>
<reference evidence="1" key="1">
    <citation type="submission" date="2017-08" db="EMBL/GenBank/DDBJ databases">
        <authorList>
            <person name="Imhoff J.F."/>
            <person name="Rahn T."/>
            <person name="Kuenzel S."/>
            <person name="Neulinger S.C."/>
        </authorList>
    </citation>
    <scope>NUCLEOTIDE SEQUENCE</scope>
    <source>
        <strain evidence="1">IM 151</strain>
    </source>
</reference>
<sequence length="257" mass="26951">MADPTASPSPRDAASPPRAATFALRERALVLGAGGALGSALLAEALVAGRFAHVAALVKAPLASTPRGLGTLYEAELAAAVPPLADIAFLVFERERHANGRDEAFVQPQPQELLARASALHAAGVRRLVVVLPHAPALLPAALKAGFASAAEQQVAALGFEHCVFLRAAQAETGPAGASWLERVVALWLAQLRWMIPAQQGALRTPRLAQLVVLLARLLPSMPAGTRVVAPEALWDAAQQPDDYQAEIKLAQALARR</sequence>
<evidence type="ECO:0008006" key="3">
    <source>
        <dbReference type="Google" id="ProtNLM"/>
    </source>
</evidence>
<dbReference type="Proteomes" id="UP001041814">
    <property type="component" value="Unassembled WGS sequence"/>
</dbReference>
<evidence type="ECO:0000313" key="1">
    <source>
        <dbReference type="EMBL" id="MBK1715591.1"/>
    </source>
</evidence>